<accession>H6N511</accession>
<dbReference type="InterPro" id="IPR055370">
    <property type="entry name" value="Lsr2_DNA-bd"/>
</dbReference>
<dbReference type="Gene3D" id="4.10.320.10">
    <property type="entry name" value="E3-binding domain"/>
    <property type="match status" value="1"/>
</dbReference>
<dbReference type="Pfam" id="PF23359">
    <property type="entry name" value="Lsr2_DNA-bd"/>
    <property type="match status" value="1"/>
</dbReference>
<evidence type="ECO:0000259" key="3">
    <source>
        <dbReference type="Pfam" id="PF11774"/>
    </source>
</evidence>
<dbReference type="AlphaFoldDB" id="H6N511"/>
<evidence type="ECO:0000313" key="6">
    <source>
        <dbReference type="Proteomes" id="UP000009154"/>
    </source>
</evidence>
<evidence type="ECO:0008006" key="7">
    <source>
        <dbReference type="Google" id="ProtNLM"/>
    </source>
</evidence>
<dbReference type="GeneID" id="90162029"/>
<dbReference type="RefSeq" id="WP_014362149.1">
    <property type="nucleotide sequence ID" value="NC_016907.1"/>
</dbReference>
<dbReference type="GO" id="GO:0003677">
    <property type="term" value="F:DNA binding"/>
    <property type="evidence" value="ECO:0007669"/>
    <property type="project" value="UniProtKB-KW"/>
</dbReference>
<dbReference type="Proteomes" id="UP000009154">
    <property type="component" value="Plasmid p174"/>
</dbReference>
<sequence>MAKKQTVAFIDDLDGREIDIDDAHTVSWAWSGVDYQLDVSAMNLDKIENGRVPLAKLLTASTRVGGRRQSTAPKIHTAPKPATTASAGSGADFPGPATREIRRWATDAGYEVPARGKLPQSILDAYTAAH</sequence>
<dbReference type="InterPro" id="IPR042261">
    <property type="entry name" value="Lsr2-like_dimerization"/>
</dbReference>
<keyword evidence="1" id="KW-0238">DNA-binding</keyword>
<dbReference type="InterPro" id="IPR036625">
    <property type="entry name" value="E3-bd_dom_sf"/>
</dbReference>
<dbReference type="KEGG" id="gpo:GPOL_174p00350"/>
<organism evidence="5 6">
    <name type="scientific">Gordonia polyisoprenivorans (strain DSM 44266 / VH2)</name>
    <dbReference type="NCBI Taxonomy" id="1112204"/>
    <lineage>
        <taxon>Bacteria</taxon>
        <taxon>Bacillati</taxon>
        <taxon>Actinomycetota</taxon>
        <taxon>Actinomycetes</taxon>
        <taxon>Mycobacteriales</taxon>
        <taxon>Gordoniaceae</taxon>
        <taxon>Gordonia</taxon>
    </lineage>
</organism>
<geneLocation type="plasmid" evidence="5 6">
    <name>p174</name>
</geneLocation>
<dbReference type="InterPro" id="IPR024412">
    <property type="entry name" value="Lsr2_dim_dom"/>
</dbReference>
<dbReference type="eggNOG" id="ENOG5034C14">
    <property type="taxonomic scope" value="Bacteria"/>
</dbReference>
<dbReference type="HOGENOM" id="CLU_139818_0_0_11"/>
<feature type="domain" description="Lsr2 DNA-binding" evidence="4">
    <location>
        <begin position="96"/>
        <end position="129"/>
    </location>
</feature>
<evidence type="ECO:0000259" key="4">
    <source>
        <dbReference type="Pfam" id="PF23359"/>
    </source>
</evidence>
<gene>
    <name evidence="5" type="ordered locus">GPOL_174p00350</name>
</gene>
<protein>
    <recommendedName>
        <fullName evidence="7">Lsr2 family protein</fullName>
    </recommendedName>
</protein>
<evidence type="ECO:0000256" key="2">
    <source>
        <dbReference type="SAM" id="MobiDB-lite"/>
    </source>
</evidence>
<evidence type="ECO:0000256" key="1">
    <source>
        <dbReference type="ARBA" id="ARBA00023125"/>
    </source>
</evidence>
<dbReference type="GO" id="GO:0016746">
    <property type="term" value="F:acyltransferase activity"/>
    <property type="evidence" value="ECO:0007669"/>
    <property type="project" value="InterPro"/>
</dbReference>
<proteinExistence type="predicted"/>
<name>H6N511_GORPV</name>
<keyword evidence="6" id="KW-1185">Reference proteome</keyword>
<feature type="region of interest" description="Disordered" evidence="2">
    <location>
        <begin position="63"/>
        <end position="97"/>
    </location>
</feature>
<dbReference type="Gene3D" id="3.30.60.230">
    <property type="entry name" value="Lsr2, dimerization domain"/>
    <property type="match status" value="1"/>
</dbReference>
<evidence type="ECO:0000313" key="5">
    <source>
        <dbReference type="EMBL" id="AFA76056.1"/>
    </source>
</evidence>
<dbReference type="EMBL" id="CP003120">
    <property type="protein sequence ID" value="AFA76056.1"/>
    <property type="molecule type" value="Genomic_DNA"/>
</dbReference>
<reference evidence="5 6" key="1">
    <citation type="journal article" date="2012" name="Appl. Environ. Microbiol.">
        <title>Involvement of two latex-clearing proteins during rubber degradation and insights into the subsequent degradation pathway revealed by the genome sequence of Gordonia polyisoprenivorans strain VH2.</title>
        <authorList>
            <person name="Hiessl S."/>
            <person name="Schuldes J."/>
            <person name="Thurmer A."/>
            <person name="Halbsguth T."/>
            <person name="Broker D."/>
            <person name="Angelov A."/>
            <person name="Liebl W."/>
            <person name="Daniel R."/>
            <person name="Steinbuchel A."/>
        </authorList>
    </citation>
    <scope>NUCLEOTIDE SEQUENCE [LARGE SCALE GENOMIC DNA]</scope>
    <source>
        <strain evidence="6">DSM 44266 / VH2</strain>
        <plasmid evidence="5 6">p174</plasmid>
    </source>
</reference>
<feature type="domain" description="Lsr2 dimerization" evidence="3">
    <location>
        <begin position="1"/>
        <end position="65"/>
    </location>
</feature>
<keyword evidence="5" id="KW-0614">Plasmid</keyword>
<dbReference type="Pfam" id="PF11774">
    <property type="entry name" value="Lsr2"/>
    <property type="match status" value="1"/>
</dbReference>